<dbReference type="EMBL" id="CCBP010000232">
    <property type="protein sequence ID" value="CDO75025.1"/>
    <property type="molecule type" value="Genomic_DNA"/>
</dbReference>
<dbReference type="HOGENOM" id="CLU_2039234_0_0_1"/>
<dbReference type="OrthoDB" id="448954at2759"/>
<evidence type="ECO:0000313" key="3">
    <source>
        <dbReference type="Proteomes" id="UP000029665"/>
    </source>
</evidence>
<name>A0A060SKU7_PYCCI</name>
<keyword evidence="3" id="KW-1185">Reference proteome</keyword>
<evidence type="ECO:0000256" key="1">
    <source>
        <dbReference type="SAM" id="MobiDB-lite"/>
    </source>
</evidence>
<reference evidence="2" key="1">
    <citation type="submission" date="2014-01" db="EMBL/GenBank/DDBJ databases">
        <title>The genome of the white-rot fungus Pycnoporus cinnabarinus: a basidiomycete model with a versatile arsenal for lignocellulosic biomass breakdown.</title>
        <authorList>
            <person name="Levasseur A."/>
            <person name="Lomascolo A."/>
            <person name="Ruiz-Duenas F.J."/>
            <person name="Uzan E."/>
            <person name="Piumi F."/>
            <person name="Kues U."/>
            <person name="Ram A.F.J."/>
            <person name="Murat C."/>
            <person name="Haon M."/>
            <person name="Benoit I."/>
            <person name="Arfi Y."/>
            <person name="Chevret D."/>
            <person name="Drula E."/>
            <person name="Kwon M.J."/>
            <person name="Gouret P."/>
            <person name="Lesage-Meessen L."/>
            <person name="Lombard V."/>
            <person name="Mariette J."/>
            <person name="Noirot C."/>
            <person name="Park J."/>
            <person name="Patyshakuliyeva A."/>
            <person name="Wieneger R.A.B."/>
            <person name="Wosten H.A.B."/>
            <person name="Martin F."/>
            <person name="Coutinho P.M."/>
            <person name="de Vries R."/>
            <person name="Martinez A.T."/>
            <person name="Klopp C."/>
            <person name="Pontarotti P."/>
            <person name="Henrissat B."/>
            <person name="Record E."/>
        </authorList>
    </citation>
    <scope>NUCLEOTIDE SEQUENCE [LARGE SCALE GENOMIC DNA]</scope>
    <source>
        <strain evidence="2">BRFM137</strain>
    </source>
</reference>
<evidence type="ECO:0000313" key="2">
    <source>
        <dbReference type="EMBL" id="CDO75025.1"/>
    </source>
</evidence>
<feature type="region of interest" description="Disordered" evidence="1">
    <location>
        <begin position="54"/>
        <end position="74"/>
    </location>
</feature>
<protein>
    <submittedName>
        <fullName evidence="2">Uncharacterized protein</fullName>
    </submittedName>
</protein>
<accession>A0A060SKU7</accession>
<organism evidence="2 3">
    <name type="scientific">Pycnoporus cinnabarinus</name>
    <name type="common">Cinnabar-red polypore</name>
    <name type="synonym">Trametes cinnabarina</name>
    <dbReference type="NCBI Taxonomy" id="5643"/>
    <lineage>
        <taxon>Eukaryota</taxon>
        <taxon>Fungi</taxon>
        <taxon>Dikarya</taxon>
        <taxon>Basidiomycota</taxon>
        <taxon>Agaricomycotina</taxon>
        <taxon>Agaricomycetes</taxon>
        <taxon>Polyporales</taxon>
        <taxon>Polyporaceae</taxon>
        <taxon>Trametes</taxon>
    </lineage>
</organism>
<proteinExistence type="predicted"/>
<dbReference type="STRING" id="5643.A0A060SKU7"/>
<dbReference type="Proteomes" id="UP000029665">
    <property type="component" value="Unassembled WGS sequence"/>
</dbReference>
<comment type="caution">
    <text evidence="2">The sequence shown here is derived from an EMBL/GenBank/DDBJ whole genome shotgun (WGS) entry which is preliminary data.</text>
</comment>
<gene>
    <name evidence="2" type="ORF">BN946_scf185026.g3</name>
</gene>
<sequence length="121" mass="12928">MTDTNILVKETQTCDYIVNIATSRIRGGKPGFRSRLDASDSEEHSVRYRQVLDGAEKVIAPPPPPPAVPKGAADDAAKANGWKAASGAAAVVHVGLLRHALEHLIAHFDRGTQARTRAPRA</sequence>
<dbReference type="AlphaFoldDB" id="A0A060SKU7"/>